<dbReference type="Proteomes" id="UP000053676">
    <property type="component" value="Unassembled WGS sequence"/>
</dbReference>
<keyword evidence="3" id="KW-1185">Reference proteome</keyword>
<feature type="signal peptide" evidence="1">
    <location>
        <begin position="1"/>
        <end position="19"/>
    </location>
</feature>
<evidence type="ECO:0000313" key="3">
    <source>
        <dbReference type="Proteomes" id="UP000053676"/>
    </source>
</evidence>
<proteinExistence type="predicted"/>
<organism evidence="2 3">
    <name type="scientific">Necator americanus</name>
    <name type="common">Human hookworm</name>
    <dbReference type="NCBI Taxonomy" id="51031"/>
    <lineage>
        <taxon>Eukaryota</taxon>
        <taxon>Metazoa</taxon>
        <taxon>Ecdysozoa</taxon>
        <taxon>Nematoda</taxon>
        <taxon>Chromadorea</taxon>
        <taxon>Rhabditida</taxon>
        <taxon>Rhabditina</taxon>
        <taxon>Rhabditomorpha</taxon>
        <taxon>Strongyloidea</taxon>
        <taxon>Ancylostomatidae</taxon>
        <taxon>Bunostominae</taxon>
        <taxon>Necator</taxon>
    </lineage>
</organism>
<keyword evidence="1" id="KW-0732">Signal</keyword>
<sequence length="47" mass="5337">MLQIFVPAALVVVISWVNSGSTFEEKCTRIRFIVRGKNNDSDAKPWL</sequence>
<dbReference type="EMBL" id="KI658017">
    <property type="protein sequence ID" value="ETN84120.1"/>
    <property type="molecule type" value="Genomic_DNA"/>
</dbReference>
<accession>W2TPW2</accession>
<reference evidence="3" key="1">
    <citation type="journal article" date="2014" name="Nat. Genet.">
        <title>Genome of the human hookworm Necator americanus.</title>
        <authorList>
            <person name="Tang Y.T."/>
            <person name="Gao X."/>
            <person name="Rosa B.A."/>
            <person name="Abubucker S."/>
            <person name="Hallsworth-Pepin K."/>
            <person name="Martin J."/>
            <person name="Tyagi R."/>
            <person name="Heizer E."/>
            <person name="Zhang X."/>
            <person name="Bhonagiri-Palsikar V."/>
            <person name="Minx P."/>
            <person name="Warren W.C."/>
            <person name="Wang Q."/>
            <person name="Zhan B."/>
            <person name="Hotez P.J."/>
            <person name="Sternberg P.W."/>
            <person name="Dougall A."/>
            <person name="Gaze S.T."/>
            <person name="Mulvenna J."/>
            <person name="Sotillo J."/>
            <person name="Ranganathan S."/>
            <person name="Rabelo E.M."/>
            <person name="Wilson R.K."/>
            <person name="Felgner P.L."/>
            <person name="Bethony J."/>
            <person name="Hawdon J.M."/>
            <person name="Gasser R.B."/>
            <person name="Loukas A."/>
            <person name="Mitreva M."/>
        </authorList>
    </citation>
    <scope>NUCLEOTIDE SEQUENCE [LARGE SCALE GENOMIC DNA]</scope>
</reference>
<evidence type="ECO:0000256" key="1">
    <source>
        <dbReference type="SAM" id="SignalP"/>
    </source>
</evidence>
<dbReference type="KEGG" id="nai:NECAME_17239"/>
<dbReference type="AlphaFoldDB" id="W2TPW2"/>
<protein>
    <submittedName>
        <fullName evidence="2">Uncharacterized protein</fullName>
    </submittedName>
</protein>
<name>W2TPW2_NECAM</name>
<feature type="chain" id="PRO_5004826255" evidence="1">
    <location>
        <begin position="20"/>
        <end position="47"/>
    </location>
</feature>
<evidence type="ECO:0000313" key="2">
    <source>
        <dbReference type="EMBL" id="ETN84120.1"/>
    </source>
</evidence>
<gene>
    <name evidence="2" type="ORF">NECAME_17239</name>
</gene>